<name>A0ABZ0ZDZ3_9HYPH</name>
<gene>
    <name evidence="1" type="ORF">U5G49_002887</name>
</gene>
<organism evidence="1 2">
    <name type="scientific">Rhizobium indigoferae</name>
    <dbReference type="NCBI Taxonomy" id="158891"/>
    <lineage>
        <taxon>Bacteria</taxon>
        <taxon>Pseudomonadati</taxon>
        <taxon>Pseudomonadota</taxon>
        <taxon>Alphaproteobacteria</taxon>
        <taxon>Hyphomicrobiales</taxon>
        <taxon>Rhizobiaceae</taxon>
        <taxon>Rhizobium/Agrobacterium group</taxon>
        <taxon>Rhizobium</taxon>
    </lineage>
</organism>
<proteinExistence type="predicted"/>
<dbReference type="EMBL" id="CP140635">
    <property type="protein sequence ID" value="WQN37748.1"/>
    <property type="molecule type" value="Genomic_DNA"/>
</dbReference>
<sequence>MPYQATKNGRYALLCFDGEGRERTDDPDGRGGLFSKTIVDDVSSGQYTDVFILSHGWMGDVDAAKAQYSRWIAAAEALSADRDAMVATRPGFKEYRIGVHWPSLPWGDEELGFGAPSFGLADDILETYVERLGDRPGLRENLRVVFDAAAAQPDALVLPEEAKEAYLNINELLSELGTGGEGASPDSDRDDFDPAETFNQAKGALPPSFSGSALEWILAPLRQLSFWKMKQRAMTVGSGGMNKMFRTLQSRVNGQDVRFHLMGHSFGCIVVSSMVAGRNEAEQTRPIASMALVQGAMSLWSYCHDIPVKRGSPGYFLRCLSNRLVDGPIITTRSRHDTALRIYYPLAAGVARQVDFAALDLPTYGAVGTFGAQGLGGEATDMAMKTAREQYAFQGVRGVFNIEASEFIAGGQGASGAHSKINGPEVAHAIWQAALPKAD</sequence>
<keyword evidence="2" id="KW-1185">Reference proteome</keyword>
<protein>
    <recommendedName>
        <fullName evidence="3">Alpha/beta hydrolase</fullName>
    </recommendedName>
</protein>
<dbReference type="Proteomes" id="UP001322785">
    <property type="component" value="Chromosome"/>
</dbReference>
<evidence type="ECO:0000313" key="1">
    <source>
        <dbReference type="EMBL" id="WQN37748.1"/>
    </source>
</evidence>
<evidence type="ECO:0008006" key="3">
    <source>
        <dbReference type="Google" id="ProtNLM"/>
    </source>
</evidence>
<accession>A0ABZ0ZDZ3</accession>
<reference evidence="1 2" key="1">
    <citation type="submission" date="2023-12" db="EMBL/GenBank/DDBJ databases">
        <authorList>
            <person name="Menendez E."/>
            <person name="Kaur S."/>
            <person name="Flores-Felix J.D."/>
            <person name="diCenzo G.C."/>
            <person name="Peix A."/>
            <person name="Velazquez E."/>
        </authorList>
    </citation>
    <scope>NUCLEOTIDE SEQUENCE [LARGE SCALE GENOMIC DNA]</scope>
    <source>
        <strain evidence="1 2">CIP 108029</strain>
    </source>
</reference>
<dbReference type="RefSeq" id="WP_193445519.1">
    <property type="nucleotide sequence ID" value="NZ_BSOQ01000025.1"/>
</dbReference>
<evidence type="ECO:0000313" key="2">
    <source>
        <dbReference type="Proteomes" id="UP001322785"/>
    </source>
</evidence>